<dbReference type="NCBIfam" id="NF008805">
    <property type="entry name" value="PRK11824.1"/>
    <property type="match status" value="1"/>
</dbReference>
<dbReference type="Pfam" id="PF03726">
    <property type="entry name" value="PNPase"/>
    <property type="match status" value="1"/>
</dbReference>
<evidence type="ECO:0000256" key="9">
    <source>
        <dbReference type="NCBIfam" id="TIGR03591"/>
    </source>
</evidence>
<feature type="domain" description="S1 motif" evidence="11">
    <location>
        <begin position="372"/>
        <end position="439"/>
    </location>
</feature>
<dbReference type="InterPro" id="IPR015848">
    <property type="entry name" value="PNPase_PH_RNA-bd_bac/org-type"/>
</dbReference>
<dbReference type="Gene3D" id="2.40.50.140">
    <property type="entry name" value="Nucleic acid-binding proteins"/>
    <property type="match status" value="1"/>
</dbReference>
<dbReference type="Pfam" id="PF03725">
    <property type="entry name" value="RNase_PH_C"/>
    <property type="match status" value="1"/>
</dbReference>
<evidence type="ECO:0000259" key="11">
    <source>
        <dbReference type="PROSITE" id="PS50126"/>
    </source>
</evidence>
<dbReference type="GO" id="GO:0004654">
    <property type="term" value="F:polyribonucleotide nucleotidyltransferase activity"/>
    <property type="evidence" value="ECO:0007669"/>
    <property type="project" value="UniProtKB-UniRule"/>
</dbReference>
<evidence type="ECO:0000256" key="7">
    <source>
        <dbReference type="ARBA" id="ARBA00022842"/>
    </source>
</evidence>
<dbReference type="GO" id="GO:0000175">
    <property type="term" value="F:3'-5'-RNA exonuclease activity"/>
    <property type="evidence" value="ECO:0007669"/>
    <property type="project" value="TreeGrafter"/>
</dbReference>
<dbReference type="CDD" id="cd02393">
    <property type="entry name" value="KH-I_PNPase"/>
    <property type="match status" value="1"/>
</dbReference>
<dbReference type="PANTHER" id="PTHR11252:SF0">
    <property type="entry name" value="POLYRIBONUCLEOTIDE NUCLEOTIDYLTRANSFERASE 1, MITOCHONDRIAL"/>
    <property type="match status" value="1"/>
</dbReference>
<dbReference type="Pfam" id="PF00013">
    <property type="entry name" value="KH_1"/>
    <property type="match status" value="1"/>
</dbReference>
<reference evidence="12" key="1">
    <citation type="submission" date="2010-01" db="EMBL/GenBank/DDBJ databases">
        <title>Genome fragments of uncultured bacteria from the North Pacific subtropical Gyre.</title>
        <authorList>
            <person name="Pham V.D."/>
            <person name="Delong E.F."/>
        </authorList>
    </citation>
    <scope>NUCLEOTIDE SEQUENCE</scope>
</reference>
<evidence type="ECO:0000313" key="12">
    <source>
        <dbReference type="EMBL" id="ADI23142.1"/>
    </source>
</evidence>
<dbReference type="InterPro" id="IPR001247">
    <property type="entry name" value="ExoRNase_PH_dom1"/>
</dbReference>
<dbReference type="SMART" id="SM00316">
    <property type="entry name" value="S1"/>
    <property type="match status" value="1"/>
</dbReference>
<dbReference type="EC" id="2.7.7.8" evidence="2 9"/>
<dbReference type="InterPro" id="IPR003029">
    <property type="entry name" value="S1_domain"/>
</dbReference>
<keyword evidence="7" id="KW-0460">Magnesium</keyword>
<dbReference type="InterPro" id="IPR012340">
    <property type="entry name" value="NA-bd_OB-fold"/>
</dbReference>
<dbReference type="SUPFAM" id="SSF55666">
    <property type="entry name" value="Ribonuclease PH domain 2-like"/>
    <property type="match status" value="1"/>
</dbReference>
<dbReference type="EMBL" id="GU568006">
    <property type="protein sequence ID" value="ADI23142.1"/>
    <property type="molecule type" value="Genomic_DNA"/>
</dbReference>
<dbReference type="InterPro" id="IPR020568">
    <property type="entry name" value="Ribosomal_Su5_D2-typ_SF"/>
</dbReference>
<evidence type="ECO:0000256" key="5">
    <source>
        <dbReference type="ARBA" id="ARBA00022695"/>
    </source>
</evidence>
<dbReference type="NCBIfam" id="TIGR03591">
    <property type="entry name" value="polynuc_phos"/>
    <property type="match status" value="1"/>
</dbReference>
<dbReference type="PROSITE" id="PS50084">
    <property type="entry name" value="KH_TYPE_1"/>
    <property type="match status" value="1"/>
</dbReference>
<proteinExistence type="inferred from homology"/>
<dbReference type="GO" id="GO:0046872">
    <property type="term" value="F:metal ion binding"/>
    <property type="evidence" value="ECO:0007669"/>
    <property type="project" value="UniProtKB-KW"/>
</dbReference>
<organism evidence="12">
    <name type="scientific">uncultured gamma proteobacterium HF0770_09E07</name>
    <dbReference type="NCBI Taxonomy" id="723576"/>
    <lineage>
        <taxon>Bacteria</taxon>
        <taxon>Pseudomonadati</taxon>
        <taxon>Pseudomonadota</taxon>
        <taxon>Gammaproteobacteria</taxon>
        <taxon>environmental samples</taxon>
    </lineage>
</organism>
<keyword evidence="4" id="KW-0808">Transferase</keyword>
<dbReference type="GO" id="GO:0005829">
    <property type="term" value="C:cytosol"/>
    <property type="evidence" value="ECO:0007669"/>
    <property type="project" value="TreeGrafter"/>
</dbReference>
<name>E7C6R8_9GAMM</name>
<dbReference type="InterPro" id="IPR004087">
    <property type="entry name" value="KH_dom"/>
</dbReference>
<dbReference type="PANTHER" id="PTHR11252">
    <property type="entry name" value="POLYRIBONUCLEOTIDE NUCLEOTIDYLTRANSFERASE"/>
    <property type="match status" value="1"/>
</dbReference>
<protein>
    <recommendedName>
        <fullName evidence="2 9">Polyribonucleotide nucleotidyltransferase</fullName>
        <ecNumber evidence="2 9">2.7.7.8</ecNumber>
    </recommendedName>
</protein>
<keyword evidence="8 10" id="KW-0694">RNA-binding</keyword>
<dbReference type="InterPro" id="IPR036612">
    <property type="entry name" value="KH_dom_type_1_sf"/>
</dbReference>
<dbReference type="AlphaFoldDB" id="E7C6R8"/>
<dbReference type="SUPFAM" id="SSF54211">
    <property type="entry name" value="Ribosomal protein S5 domain 2-like"/>
    <property type="match status" value="1"/>
</dbReference>
<evidence type="ECO:0000256" key="4">
    <source>
        <dbReference type="ARBA" id="ARBA00022679"/>
    </source>
</evidence>
<comment type="similarity">
    <text evidence="1">Belongs to the polyribonucleotide nucleotidyltransferase family.</text>
</comment>
<evidence type="ECO:0000256" key="10">
    <source>
        <dbReference type="PROSITE-ProRule" id="PRU00117"/>
    </source>
</evidence>
<dbReference type="SUPFAM" id="SSF54791">
    <property type="entry name" value="Eukaryotic type KH-domain (KH-domain type I)"/>
    <property type="match status" value="1"/>
</dbReference>
<keyword evidence="3" id="KW-0963">Cytoplasm</keyword>
<dbReference type="InterPro" id="IPR012162">
    <property type="entry name" value="PNPase"/>
</dbReference>
<dbReference type="GO" id="GO:0006396">
    <property type="term" value="P:RNA processing"/>
    <property type="evidence" value="ECO:0007669"/>
    <property type="project" value="InterPro"/>
</dbReference>
<evidence type="ECO:0000256" key="8">
    <source>
        <dbReference type="ARBA" id="ARBA00022884"/>
    </source>
</evidence>
<dbReference type="GO" id="GO:0006402">
    <property type="term" value="P:mRNA catabolic process"/>
    <property type="evidence" value="ECO:0007669"/>
    <property type="project" value="UniProtKB-UniRule"/>
</dbReference>
<evidence type="ECO:0000256" key="6">
    <source>
        <dbReference type="ARBA" id="ARBA00022723"/>
    </source>
</evidence>
<dbReference type="GO" id="GO:0003723">
    <property type="term" value="F:RNA binding"/>
    <property type="evidence" value="ECO:0007669"/>
    <property type="project" value="UniProtKB-UniRule"/>
</dbReference>
<sequence>MGLWVRGDLVDAFTTTDKKERNEKVSSIKDNLMQDLDEELHDLYTKQFKEVEKDVVRGNVLNDQKRIDGRGMTEVRDITIETNFLPSVHGSALFTRGETQAIVTTTLGSGRDVQTVDALQGEIKDNFMLHYNFPSYSVGELGFPMGPKRREIGHGALAKRSLKFGVPSLEDFPYAIRVVSEITESNGSSSMASVCGGSLALMAAGVPIKENVAGVAMGLIKEGDKYEVLTDILGDEDHLGDMDFKVAGTKNGVTGLQMDIKIEGINEEILEKALMQAKDARMHILEKMDAVLSKPLELTSLAPSFTKFKVHKDKVKVVIGKGGSTIKGLQEEFGVTIELQDSGEVSVFAENKEIANQAKEKIELLCAEPEEGKVYDGVVAKVVEFGAFVTIMPGKDGLLHISQFKEDFEHLTDVINEGDTIKVKLVEVGRQGRLKLEFADSE</sequence>
<dbReference type="InterPro" id="IPR004088">
    <property type="entry name" value="KH_dom_type_1"/>
</dbReference>
<dbReference type="FunFam" id="3.30.1370.10:FF:000001">
    <property type="entry name" value="Polyribonucleotide nucleotidyltransferase"/>
    <property type="match status" value="1"/>
</dbReference>
<evidence type="ECO:0000256" key="3">
    <source>
        <dbReference type="ARBA" id="ARBA00022490"/>
    </source>
</evidence>
<dbReference type="InterPro" id="IPR015847">
    <property type="entry name" value="ExoRNase_PH_dom2"/>
</dbReference>
<dbReference type="CDD" id="cd11364">
    <property type="entry name" value="RNase_PH_PNPase_2"/>
    <property type="match status" value="1"/>
</dbReference>
<dbReference type="Pfam" id="PF00575">
    <property type="entry name" value="S1"/>
    <property type="match status" value="1"/>
</dbReference>
<dbReference type="FunFam" id="3.30.230.70:FF:000002">
    <property type="entry name" value="Polyribonucleotide nucleotidyltransferase"/>
    <property type="match status" value="1"/>
</dbReference>
<evidence type="ECO:0000256" key="1">
    <source>
        <dbReference type="ARBA" id="ARBA00007404"/>
    </source>
</evidence>
<dbReference type="InterPro" id="IPR036345">
    <property type="entry name" value="ExoRNase_PH_dom2_sf"/>
</dbReference>
<keyword evidence="5" id="KW-0548">Nucleotidyltransferase</keyword>
<dbReference type="InterPro" id="IPR027408">
    <property type="entry name" value="PNPase/RNase_PH_dom_sf"/>
</dbReference>
<dbReference type="SUPFAM" id="SSF50249">
    <property type="entry name" value="Nucleic acid-binding proteins"/>
    <property type="match status" value="1"/>
</dbReference>
<keyword evidence="6" id="KW-0479">Metal-binding</keyword>
<accession>E7C6R8</accession>
<dbReference type="SMART" id="SM00322">
    <property type="entry name" value="KH"/>
    <property type="match status" value="1"/>
</dbReference>
<dbReference type="PROSITE" id="PS50126">
    <property type="entry name" value="S1"/>
    <property type="match status" value="1"/>
</dbReference>
<evidence type="ECO:0000256" key="2">
    <source>
        <dbReference type="ARBA" id="ARBA00012416"/>
    </source>
</evidence>
<dbReference type="Gene3D" id="3.30.230.70">
    <property type="entry name" value="GHMP Kinase, N-terminal domain"/>
    <property type="match status" value="1"/>
</dbReference>
<dbReference type="Pfam" id="PF01138">
    <property type="entry name" value="RNase_PH"/>
    <property type="match status" value="1"/>
</dbReference>
<dbReference type="Gene3D" id="3.30.1370.10">
    <property type="entry name" value="K Homology domain, type 1"/>
    <property type="match status" value="1"/>
</dbReference>